<gene>
    <name evidence="2" type="ORF">ACFQV2_15485</name>
</gene>
<name>A0ABW2TQA2_9PSEU</name>
<evidence type="ECO:0000313" key="3">
    <source>
        <dbReference type="Proteomes" id="UP001596512"/>
    </source>
</evidence>
<evidence type="ECO:0000313" key="2">
    <source>
        <dbReference type="EMBL" id="MFC7614718.1"/>
    </source>
</evidence>
<keyword evidence="3" id="KW-1185">Reference proteome</keyword>
<keyword evidence="1" id="KW-0472">Membrane</keyword>
<dbReference type="EMBL" id="JBHTEY010000004">
    <property type="protein sequence ID" value="MFC7614718.1"/>
    <property type="molecule type" value="Genomic_DNA"/>
</dbReference>
<keyword evidence="1" id="KW-1133">Transmembrane helix</keyword>
<proteinExistence type="predicted"/>
<reference evidence="3" key="1">
    <citation type="journal article" date="2019" name="Int. J. Syst. Evol. Microbiol.">
        <title>The Global Catalogue of Microorganisms (GCM) 10K type strain sequencing project: providing services to taxonomists for standard genome sequencing and annotation.</title>
        <authorList>
            <consortium name="The Broad Institute Genomics Platform"/>
            <consortium name="The Broad Institute Genome Sequencing Center for Infectious Disease"/>
            <person name="Wu L."/>
            <person name="Ma J."/>
        </authorList>
    </citation>
    <scope>NUCLEOTIDE SEQUENCE [LARGE SCALE GENOMIC DNA]</scope>
    <source>
        <strain evidence="3">JCM 17695</strain>
    </source>
</reference>
<keyword evidence="1" id="KW-0812">Transmembrane</keyword>
<organism evidence="2 3">
    <name type="scientific">Actinokineospora soli</name>
    <dbReference type="NCBI Taxonomy" id="1048753"/>
    <lineage>
        <taxon>Bacteria</taxon>
        <taxon>Bacillati</taxon>
        <taxon>Actinomycetota</taxon>
        <taxon>Actinomycetes</taxon>
        <taxon>Pseudonocardiales</taxon>
        <taxon>Pseudonocardiaceae</taxon>
        <taxon>Actinokineospora</taxon>
    </lineage>
</organism>
<protein>
    <recommendedName>
        <fullName evidence="4">MlaD protein</fullName>
    </recommendedName>
</protein>
<sequence length="97" mass="10896">MRRRRSVRRRNQALGVVFILLLGALGWLTVAIYNKDFASTVPVTLRADRAGSQLRLNADVKVRGMVVGSVRGIETAATAWPSNWSWTRRRRSCCPPT</sequence>
<accession>A0ABW2TQA2</accession>
<comment type="caution">
    <text evidence="2">The sequence shown here is derived from an EMBL/GenBank/DDBJ whole genome shotgun (WGS) entry which is preliminary data.</text>
</comment>
<dbReference type="Proteomes" id="UP001596512">
    <property type="component" value="Unassembled WGS sequence"/>
</dbReference>
<evidence type="ECO:0000256" key="1">
    <source>
        <dbReference type="SAM" id="Phobius"/>
    </source>
</evidence>
<feature type="transmembrane region" description="Helical" evidence="1">
    <location>
        <begin position="12"/>
        <end position="33"/>
    </location>
</feature>
<evidence type="ECO:0008006" key="4">
    <source>
        <dbReference type="Google" id="ProtNLM"/>
    </source>
</evidence>